<gene>
    <name evidence="4" type="ORF">HIM_05230</name>
</gene>
<dbReference type="AlphaFoldDB" id="A0A0F8A5G8"/>
<feature type="signal peptide" evidence="1">
    <location>
        <begin position="1"/>
        <end position="20"/>
    </location>
</feature>
<feature type="domain" description="Gfo/Idh/MocA-like oxidoreductase N-terminal" evidence="2">
    <location>
        <begin position="4"/>
        <end position="134"/>
    </location>
</feature>
<feature type="domain" description="Gal80p-like C-terminal" evidence="3">
    <location>
        <begin position="141"/>
        <end position="289"/>
    </location>
</feature>
<evidence type="ECO:0008006" key="6">
    <source>
        <dbReference type="Google" id="ProtNLM"/>
    </source>
</evidence>
<protein>
    <recommendedName>
        <fullName evidence="6">Gfo/Idh/MocA-like oxidoreductase N-terminal domain-containing protein</fullName>
    </recommendedName>
</protein>
<dbReference type="OrthoDB" id="446809at2759"/>
<evidence type="ECO:0000313" key="5">
    <source>
        <dbReference type="Proteomes" id="UP000054481"/>
    </source>
</evidence>
<proteinExistence type="predicted"/>
<dbReference type="SUPFAM" id="SSF51735">
    <property type="entry name" value="NAD(P)-binding Rossmann-fold domains"/>
    <property type="match status" value="1"/>
</dbReference>
<keyword evidence="5" id="KW-1185">Reference proteome</keyword>
<dbReference type="SUPFAM" id="SSF55347">
    <property type="entry name" value="Glyceraldehyde-3-phosphate dehydrogenase-like, C-terminal domain"/>
    <property type="match status" value="1"/>
</dbReference>
<dbReference type="GO" id="GO:0000166">
    <property type="term" value="F:nucleotide binding"/>
    <property type="evidence" value="ECO:0007669"/>
    <property type="project" value="InterPro"/>
</dbReference>
<dbReference type="InterPro" id="IPR000683">
    <property type="entry name" value="Gfo/Idh/MocA-like_OxRdtase_N"/>
</dbReference>
<evidence type="ECO:0000259" key="3">
    <source>
        <dbReference type="Pfam" id="PF22685"/>
    </source>
</evidence>
<organism evidence="4 5">
    <name type="scientific">Hirsutella minnesotensis 3608</name>
    <dbReference type="NCBI Taxonomy" id="1043627"/>
    <lineage>
        <taxon>Eukaryota</taxon>
        <taxon>Fungi</taxon>
        <taxon>Dikarya</taxon>
        <taxon>Ascomycota</taxon>
        <taxon>Pezizomycotina</taxon>
        <taxon>Sordariomycetes</taxon>
        <taxon>Hypocreomycetidae</taxon>
        <taxon>Hypocreales</taxon>
        <taxon>Ophiocordycipitaceae</taxon>
        <taxon>Hirsutella</taxon>
    </lineage>
</organism>
<keyword evidence="1" id="KW-0732">Signal</keyword>
<dbReference type="PANTHER" id="PTHR43708">
    <property type="entry name" value="CONSERVED EXPRESSED OXIDOREDUCTASE (EUROFUNG)"/>
    <property type="match status" value="1"/>
</dbReference>
<evidence type="ECO:0000259" key="2">
    <source>
        <dbReference type="Pfam" id="PF01408"/>
    </source>
</evidence>
<sequence length="380" mass="41404">MAPIRIALIGLSASAATSWASDAHLPYLLSARGREKYEIVALCNSSVEAAKRAIETYKLPATTRAYGNPADLAADPDVELVVCSTRVDTHHETILPSVRAGKMAYVEWPLAHDVAHAEELAKAARASGSRTLVGLQGQVSPVVIALRQLVDAGRIGKVLSSEVRTSGGTLDRQSISSKLEYWTKRRIGGNMLTIGFGHLFDQVQHVLGEIVDVHGHLHLQRPEVPLRQHDGAEIIGKTQSDVPDLLIVTGSAASSGARVLLRTRRGQSFPGEPKLVWTISGEKGEVRVSSEQGTSLALADPVTIELHDFATDKVETVDWAWEPWQRELPVPARAVAALYEQFAQGGVKSQNQRVPSFEDAVRRHIQLNELLEAWSTQQKV</sequence>
<accession>A0A0F8A5G8</accession>
<dbReference type="Proteomes" id="UP000054481">
    <property type="component" value="Unassembled WGS sequence"/>
</dbReference>
<dbReference type="Gene3D" id="3.40.50.720">
    <property type="entry name" value="NAD(P)-binding Rossmann-like Domain"/>
    <property type="match status" value="1"/>
</dbReference>
<name>A0A0F8A5G8_9HYPO</name>
<dbReference type="Pfam" id="PF01408">
    <property type="entry name" value="GFO_IDH_MocA"/>
    <property type="match status" value="1"/>
</dbReference>
<dbReference type="EMBL" id="KQ030518">
    <property type="protein sequence ID" value="KJZ75304.1"/>
    <property type="molecule type" value="Genomic_DNA"/>
</dbReference>
<dbReference type="InterPro" id="IPR055080">
    <property type="entry name" value="Gal80p-like_C"/>
</dbReference>
<feature type="chain" id="PRO_5002526481" description="Gfo/Idh/MocA-like oxidoreductase N-terminal domain-containing protein" evidence="1">
    <location>
        <begin position="21"/>
        <end position="380"/>
    </location>
</feature>
<reference evidence="4 5" key="1">
    <citation type="journal article" date="2014" name="Genome Biol. Evol.">
        <title>Comparative genomics and transcriptomics analyses reveal divergent lifestyle features of nematode endoparasitic fungus Hirsutella minnesotensis.</title>
        <authorList>
            <person name="Lai Y."/>
            <person name="Liu K."/>
            <person name="Zhang X."/>
            <person name="Zhang X."/>
            <person name="Li K."/>
            <person name="Wang N."/>
            <person name="Shu C."/>
            <person name="Wu Y."/>
            <person name="Wang C."/>
            <person name="Bushley K.E."/>
            <person name="Xiang M."/>
            <person name="Liu X."/>
        </authorList>
    </citation>
    <scope>NUCLEOTIDE SEQUENCE [LARGE SCALE GENOMIC DNA]</scope>
    <source>
        <strain evidence="4 5">3608</strain>
    </source>
</reference>
<evidence type="ECO:0000256" key="1">
    <source>
        <dbReference type="SAM" id="SignalP"/>
    </source>
</evidence>
<dbReference type="Pfam" id="PF22685">
    <property type="entry name" value="Gal80p_C-like"/>
    <property type="match status" value="1"/>
</dbReference>
<evidence type="ECO:0000313" key="4">
    <source>
        <dbReference type="EMBL" id="KJZ75304.1"/>
    </source>
</evidence>
<dbReference type="Gene3D" id="3.30.360.10">
    <property type="entry name" value="Dihydrodipicolinate Reductase, domain 2"/>
    <property type="match status" value="1"/>
</dbReference>
<dbReference type="PANTHER" id="PTHR43708:SF1">
    <property type="entry name" value="GALACTOSE_LACTOSE METABOLISM REGULATORY PROTEIN GAL80"/>
    <property type="match status" value="1"/>
</dbReference>
<dbReference type="InterPro" id="IPR036291">
    <property type="entry name" value="NAD(P)-bd_dom_sf"/>
</dbReference>
<dbReference type="InterPro" id="IPR051317">
    <property type="entry name" value="Gfo/Idh/MocA_oxidoreduct"/>
</dbReference>